<dbReference type="Pfam" id="PF11687">
    <property type="entry name" value="DUF3284"/>
    <property type="match status" value="1"/>
</dbReference>
<dbReference type="InterPro" id="IPR021701">
    <property type="entry name" value="DUF3284"/>
</dbReference>
<name>A0ABW4J9S5_9LACO</name>
<accession>A0ABW4J9S5</accession>
<evidence type="ECO:0000313" key="2">
    <source>
        <dbReference type="Proteomes" id="UP001597267"/>
    </source>
</evidence>
<organism evidence="1 2">
    <name type="scientific">Agrilactobacillus yilanensis</name>
    <dbReference type="NCBI Taxonomy" id="2485997"/>
    <lineage>
        <taxon>Bacteria</taxon>
        <taxon>Bacillati</taxon>
        <taxon>Bacillota</taxon>
        <taxon>Bacilli</taxon>
        <taxon>Lactobacillales</taxon>
        <taxon>Lactobacillaceae</taxon>
        <taxon>Agrilactobacillus</taxon>
    </lineage>
</organism>
<comment type="caution">
    <text evidence="1">The sequence shown here is derived from an EMBL/GenBank/DDBJ whole genome shotgun (WGS) entry which is preliminary data.</text>
</comment>
<evidence type="ECO:0000313" key="1">
    <source>
        <dbReference type="EMBL" id="MFD1672977.1"/>
    </source>
</evidence>
<dbReference type="Proteomes" id="UP001597267">
    <property type="component" value="Unassembled WGS sequence"/>
</dbReference>
<dbReference type="EMBL" id="JBHTOP010000028">
    <property type="protein sequence ID" value="MFD1672977.1"/>
    <property type="molecule type" value="Genomic_DNA"/>
</dbReference>
<dbReference type="SUPFAM" id="SSF55961">
    <property type="entry name" value="Bet v1-like"/>
    <property type="match status" value="1"/>
</dbReference>
<keyword evidence="2" id="KW-1185">Reference proteome</keyword>
<gene>
    <name evidence="1" type="ORF">ACFQ5M_12820</name>
</gene>
<reference evidence="2" key="1">
    <citation type="journal article" date="2019" name="Int. J. Syst. Evol. Microbiol.">
        <title>The Global Catalogue of Microorganisms (GCM) 10K type strain sequencing project: providing services to taxonomists for standard genome sequencing and annotation.</title>
        <authorList>
            <consortium name="The Broad Institute Genomics Platform"/>
            <consortium name="The Broad Institute Genome Sequencing Center for Infectious Disease"/>
            <person name="Wu L."/>
            <person name="Ma J."/>
        </authorList>
    </citation>
    <scope>NUCLEOTIDE SEQUENCE [LARGE SCALE GENOMIC DNA]</scope>
    <source>
        <strain evidence="2">CCM 8896</strain>
    </source>
</reference>
<protein>
    <submittedName>
        <fullName evidence="1">DUF3284 domain-containing protein</fullName>
    </submittedName>
</protein>
<sequence length="137" mass="16277">MELKQVLNIPTTFFYKMLIDPVLYDVQRYKGQSVRLDQLQGLQYIRKMSNNEDNIVTITKVVPDRSYHFTSEVEAVKTAVSYDLKPLNDQSFELTYSENIVTSGLFDRAKEKLKETFLDNMHKRNLRRIWNQIEESY</sequence>
<proteinExistence type="predicted"/>
<dbReference type="RefSeq" id="WP_125715335.1">
    <property type="nucleotide sequence ID" value="NZ_JBHTOP010000028.1"/>
</dbReference>